<keyword evidence="3" id="KW-1185">Reference proteome</keyword>
<name>A0ABP7G8E8_9ACTN</name>
<evidence type="ECO:0000313" key="2">
    <source>
        <dbReference type="EMBL" id="GAA3757779.1"/>
    </source>
</evidence>
<dbReference type="RefSeq" id="WP_344974687.1">
    <property type="nucleotide sequence ID" value="NZ_BAABDD010000025.1"/>
</dbReference>
<dbReference type="Proteomes" id="UP001500908">
    <property type="component" value="Unassembled WGS sequence"/>
</dbReference>
<dbReference type="InterPro" id="IPR011037">
    <property type="entry name" value="Pyrv_Knase-like_insert_dom_sf"/>
</dbReference>
<comment type="caution">
    <text evidence="2">The sequence shown here is derived from an EMBL/GenBank/DDBJ whole genome shotgun (WGS) entry which is preliminary data.</text>
</comment>
<dbReference type="PANTHER" id="PTHR30212">
    <property type="entry name" value="PROTEIN YIIM"/>
    <property type="match status" value="1"/>
</dbReference>
<gene>
    <name evidence="2" type="ORF">GCM10022402_40010</name>
</gene>
<evidence type="ECO:0000259" key="1">
    <source>
        <dbReference type="PROSITE" id="PS51340"/>
    </source>
</evidence>
<dbReference type="PROSITE" id="PS51340">
    <property type="entry name" value="MOSC"/>
    <property type="match status" value="1"/>
</dbReference>
<dbReference type="Gene3D" id="2.40.33.20">
    <property type="entry name" value="PK beta-barrel domain-like"/>
    <property type="match status" value="1"/>
</dbReference>
<organism evidence="2 3">
    <name type="scientific">Salinactinospora qingdaonensis</name>
    <dbReference type="NCBI Taxonomy" id="702744"/>
    <lineage>
        <taxon>Bacteria</taxon>
        <taxon>Bacillati</taxon>
        <taxon>Actinomycetota</taxon>
        <taxon>Actinomycetes</taxon>
        <taxon>Streptosporangiales</taxon>
        <taxon>Nocardiopsidaceae</taxon>
        <taxon>Salinactinospora</taxon>
    </lineage>
</organism>
<reference evidence="3" key="1">
    <citation type="journal article" date="2019" name="Int. J. Syst. Evol. Microbiol.">
        <title>The Global Catalogue of Microorganisms (GCM) 10K type strain sequencing project: providing services to taxonomists for standard genome sequencing and annotation.</title>
        <authorList>
            <consortium name="The Broad Institute Genomics Platform"/>
            <consortium name="The Broad Institute Genome Sequencing Center for Infectious Disease"/>
            <person name="Wu L."/>
            <person name="Ma J."/>
        </authorList>
    </citation>
    <scope>NUCLEOTIDE SEQUENCE [LARGE SCALE GENOMIC DNA]</scope>
    <source>
        <strain evidence="3">JCM 17137</strain>
    </source>
</reference>
<accession>A0ABP7G8E8</accession>
<evidence type="ECO:0000313" key="3">
    <source>
        <dbReference type="Proteomes" id="UP001500908"/>
    </source>
</evidence>
<dbReference type="SUPFAM" id="SSF50800">
    <property type="entry name" value="PK beta-barrel domain-like"/>
    <property type="match status" value="1"/>
</dbReference>
<feature type="domain" description="MOSC" evidence="1">
    <location>
        <begin position="31"/>
        <end position="165"/>
    </location>
</feature>
<protein>
    <submittedName>
        <fullName evidence="2">MOSC domain-containing protein</fullName>
    </submittedName>
</protein>
<proteinExistence type="predicted"/>
<dbReference type="Pfam" id="PF03473">
    <property type="entry name" value="MOSC"/>
    <property type="match status" value="1"/>
</dbReference>
<dbReference type="PANTHER" id="PTHR30212:SF2">
    <property type="entry name" value="PROTEIN YIIM"/>
    <property type="match status" value="1"/>
</dbReference>
<sequence>MDSGNLRSVNVGRIAEADWAGKLGRTAIDKRPVSGPVAVGPLGLDGDEQADKKNHGGHDQAVYAYAREELDWWAEQLGRPLRDGVFGENLTIEGFEVTRALLGERWRVGTTLLEVVSPRVPCAVFRNWLDEPAWVKRFTDEARTGAYLRVIEPGHLAAGDTVTVEYRPDHGIDLVSAFRASPQRDIALLRRILDIPGRAQEWERVFEKVQRQVSRTSEAG</sequence>
<dbReference type="InterPro" id="IPR005302">
    <property type="entry name" value="MoCF_Sase_C"/>
</dbReference>
<dbReference type="InterPro" id="IPR052353">
    <property type="entry name" value="Benzoxazolinone_Detox_Enz"/>
</dbReference>
<dbReference type="EMBL" id="BAABDD010000025">
    <property type="protein sequence ID" value="GAA3757779.1"/>
    <property type="molecule type" value="Genomic_DNA"/>
</dbReference>